<name>A0A8S5N6J1_9CAUD</name>
<proteinExistence type="predicted"/>
<protein>
    <submittedName>
        <fullName evidence="1">Uncharacterized protein</fullName>
    </submittedName>
</protein>
<reference evidence="1" key="1">
    <citation type="journal article" date="2021" name="Proc. Natl. Acad. Sci. U.S.A.">
        <title>A Catalog of Tens of Thousands of Viruses from Human Metagenomes Reveals Hidden Associations with Chronic Diseases.</title>
        <authorList>
            <person name="Tisza M.J."/>
            <person name="Buck C.B."/>
        </authorList>
    </citation>
    <scope>NUCLEOTIDE SEQUENCE</scope>
    <source>
        <strain evidence="1">CtxfQ4</strain>
    </source>
</reference>
<evidence type="ECO:0000313" key="1">
    <source>
        <dbReference type="EMBL" id="DAD89951.1"/>
    </source>
</evidence>
<organism evidence="1">
    <name type="scientific">Siphoviridae sp. ctxfQ4</name>
    <dbReference type="NCBI Taxonomy" id="2826521"/>
    <lineage>
        <taxon>Viruses</taxon>
        <taxon>Duplodnaviria</taxon>
        <taxon>Heunggongvirae</taxon>
        <taxon>Uroviricota</taxon>
        <taxon>Caudoviricetes</taxon>
    </lineage>
</organism>
<dbReference type="EMBL" id="BK015072">
    <property type="protein sequence ID" value="DAD89951.1"/>
    <property type="molecule type" value="Genomic_DNA"/>
</dbReference>
<sequence>MRSPQRNRYEVSKPWDIPGLLLCTKMGWGHRKLISGIVETTIVKA</sequence>
<accession>A0A8S5N6J1</accession>